<dbReference type="GO" id="GO:0051287">
    <property type="term" value="F:NAD binding"/>
    <property type="evidence" value="ECO:0007669"/>
    <property type="project" value="InterPro"/>
</dbReference>
<comment type="catalytic activity">
    <reaction evidence="9">
        <text>(R)-2-hydroxyglutarate + NAD(+) = 2-oxoglutarate + NADH + H(+)</text>
        <dbReference type="Rhea" id="RHEA:49612"/>
        <dbReference type="ChEBI" id="CHEBI:15378"/>
        <dbReference type="ChEBI" id="CHEBI:15801"/>
        <dbReference type="ChEBI" id="CHEBI:16810"/>
        <dbReference type="ChEBI" id="CHEBI:57540"/>
        <dbReference type="ChEBI" id="CHEBI:57945"/>
        <dbReference type="EC" id="1.1.1.399"/>
    </reaction>
</comment>
<keyword evidence="6 11" id="KW-0560">Oxidoreductase</keyword>
<dbReference type="InterPro" id="IPR045865">
    <property type="entry name" value="ACT-like_dom_sf"/>
</dbReference>
<evidence type="ECO:0000256" key="5">
    <source>
        <dbReference type="ARBA" id="ARBA00013143"/>
    </source>
</evidence>
<dbReference type="InterPro" id="IPR050418">
    <property type="entry name" value="D-iso_2-hydroxyacid_DH_PdxB"/>
</dbReference>
<comment type="catalytic activity">
    <reaction evidence="10">
        <text>(2R)-3-phosphoglycerate + NAD(+) = 3-phosphooxypyruvate + NADH + H(+)</text>
        <dbReference type="Rhea" id="RHEA:12641"/>
        <dbReference type="ChEBI" id="CHEBI:15378"/>
        <dbReference type="ChEBI" id="CHEBI:18110"/>
        <dbReference type="ChEBI" id="CHEBI:57540"/>
        <dbReference type="ChEBI" id="CHEBI:57945"/>
        <dbReference type="ChEBI" id="CHEBI:58272"/>
        <dbReference type="EC" id="1.1.1.95"/>
    </reaction>
</comment>
<dbReference type="PANTHER" id="PTHR43761">
    <property type="entry name" value="D-ISOMER SPECIFIC 2-HYDROXYACID DEHYDROGENASE FAMILY PROTEIN (AFU_ORTHOLOGUE AFUA_1G13630)"/>
    <property type="match status" value="1"/>
</dbReference>
<evidence type="ECO:0000259" key="12">
    <source>
        <dbReference type="PROSITE" id="PS51671"/>
    </source>
</evidence>
<dbReference type="SUPFAM" id="SSF55021">
    <property type="entry name" value="ACT-like"/>
    <property type="match status" value="1"/>
</dbReference>
<evidence type="ECO:0000256" key="3">
    <source>
        <dbReference type="ARBA" id="ARBA00005854"/>
    </source>
</evidence>
<dbReference type="SUPFAM" id="SSF51735">
    <property type="entry name" value="NAD(P)-binding Rossmann-fold domains"/>
    <property type="match status" value="1"/>
</dbReference>
<dbReference type="EMBL" id="JAGTXO010000041">
    <property type="protein sequence ID" value="KAG8459374.1"/>
    <property type="molecule type" value="Genomic_DNA"/>
</dbReference>
<dbReference type="InterPro" id="IPR029753">
    <property type="entry name" value="D-isomer_DH_CS"/>
</dbReference>
<reference evidence="13" key="1">
    <citation type="submission" date="2021-05" db="EMBL/GenBank/DDBJ databases">
        <title>The genome of the haptophyte Pavlova lutheri (Diacronema luteri, Pavlovales) - a model for lipid biosynthesis in eukaryotic algae.</title>
        <authorList>
            <person name="Hulatt C.J."/>
            <person name="Posewitz M.C."/>
        </authorList>
    </citation>
    <scope>NUCLEOTIDE SEQUENCE</scope>
    <source>
        <strain evidence="13">NIVA-4/92</strain>
    </source>
</reference>
<dbReference type="FunFam" id="3.40.50.720:FF:000041">
    <property type="entry name" value="D-3-phosphoglycerate dehydrogenase"/>
    <property type="match status" value="1"/>
</dbReference>
<evidence type="ECO:0000256" key="4">
    <source>
        <dbReference type="ARBA" id="ARBA00013001"/>
    </source>
</evidence>
<dbReference type="PROSITE" id="PS00065">
    <property type="entry name" value="D_2_HYDROXYACID_DH_1"/>
    <property type="match status" value="1"/>
</dbReference>
<evidence type="ECO:0000313" key="13">
    <source>
        <dbReference type="EMBL" id="KAG8459374.1"/>
    </source>
</evidence>
<dbReference type="OMA" id="SKGCWEV"/>
<evidence type="ECO:0000256" key="2">
    <source>
        <dbReference type="ARBA" id="ARBA00005216"/>
    </source>
</evidence>
<dbReference type="Proteomes" id="UP000751190">
    <property type="component" value="Unassembled WGS sequence"/>
</dbReference>
<dbReference type="Pfam" id="PF02826">
    <property type="entry name" value="2-Hacid_dh_C"/>
    <property type="match status" value="1"/>
</dbReference>
<dbReference type="GO" id="GO:0004617">
    <property type="term" value="F:phosphoglycerate dehydrogenase activity"/>
    <property type="evidence" value="ECO:0007669"/>
    <property type="project" value="UniProtKB-EC"/>
</dbReference>
<dbReference type="CDD" id="cd04901">
    <property type="entry name" value="ACT_3PGDH"/>
    <property type="match status" value="1"/>
</dbReference>
<evidence type="ECO:0000256" key="6">
    <source>
        <dbReference type="ARBA" id="ARBA00023002"/>
    </source>
</evidence>
<dbReference type="Pfam" id="PF22629">
    <property type="entry name" value="ACT_AHAS_ss"/>
    <property type="match status" value="1"/>
</dbReference>
<dbReference type="Gene3D" id="3.40.50.720">
    <property type="entry name" value="NAD(P)-binding Rossmann-like Domain"/>
    <property type="match status" value="2"/>
</dbReference>
<gene>
    <name evidence="13" type="ORF">KFE25_013010</name>
</gene>
<dbReference type="UniPathway" id="UPA00135">
    <property type="reaction ID" value="UER00196"/>
</dbReference>
<dbReference type="GO" id="GO:0006564">
    <property type="term" value="P:L-serine biosynthetic process"/>
    <property type="evidence" value="ECO:0007669"/>
    <property type="project" value="UniProtKB-ARBA"/>
</dbReference>
<dbReference type="GO" id="GO:0047545">
    <property type="term" value="F:(S)-2-hydroxyglutarate dehydrogenase activity"/>
    <property type="evidence" value="ECO:0007669"/>
    <property type="project" value="UniProtKB-ARBA"/>
</dbReference>
<evidence type="ECO:0000256" key="8">
    <source>
        <dbReference type="ARBA" id="ARBA00030455"/>
    </source>
</evidence>
<dbReference type="EC" id="1.1.1.399" evidence="4"/>
<keyword evidence="14" id="KW-1185">Reference proteome</keyword>
<evidence type="ECO:0000313" key="14">
    <source>
        <dbReference type="Proteomes" id="UP000751190"/>
    </source>
</evidence>
<dbReference type="Pfam" id="PF00389">
    <property type="entry name" value="2-Hacid_dh"/>
    <property type="match status" value="1"/>
</dbReference>
<feature type="domain" description="ACT" evidence="12">
    <location>
        <begin position="338"/>
        <end position="407"/>
    </location>
</feature>
<evidence type="ECO:0000256" key="9">
    <source>
        <dbReference type="ARBA" id="ARBA00048126"/>
    </source>
</evidence>
<evidence type="ECO:0000256" key="10">
    <source>
        <dbReference type="ARBA" id="ARBA00048731"/>
    </source>
</evidence>
<evidence type="ECO:0000256" key="11">
    <source>
        <dbReference type="RuleBase" id="RU003719"/>
    </source>
</evidence>
<dbReference type="InterPro" id="IPR054480">
    <property type="entry name" value="AHAS_small-like_ACT"/>
</dbReference>
<dbReference type="OrthoDB" id="418179at2759"/>
<evidence type="ECO:0000256" key="1">
    <source>
        <dbReference type="ARBA" id="ARBA00003800"/>
    </source>
</evidence>
<dbReference type="PROSITE" id="PS00671">
    <property type="entry name" value="D_2_HYDROXYACID_DH_3"/>
    <property type="match status" value="1"/>
</dbReference>
<comment type="function">
    <text evidence="1">Catalyzes the reversible oxidation of 3-phospho-D-glycerate to 3-phosphonooxypyruvate, the first step of the phosphorylated L-serine biosynthesis pathway. Also catalyzes the reversible oxidation of 2-hydroxyglutarate to 2-oxoglutarate.</text>
</comment>
<dbReference type="EC" id="1.1.1.95" evidence="5"/>
<name>A0A8J5X8S3_DIALT</name>
<dbReference type="InterPro" id="IPR006140">
    <property type="entry name" value="D-isomer_DH_NAD-bd"/>
</dbReference>
<sequence>MTTSYPKDKIKILLLENVHQVAVDDLRKDGFTVTTAESMPMEQLIEELKTTHAVGIRSKTPMNEAMLKHAPKLLCIGCFCIGTDRVDLAYAASRGIPVFNAPFSNTRSVAELVIGEIIALSRGLMDRSAECHRGAWYKVAKGCCEVRGKLLGIVGYGHVGTQLSILAENIGLKVKFYDISPKLNLGNAEFCESLDALLQEADYVSLHVPRNDSTRGMFGAKQFAQMKKGAFFINAARGEVIDPAALAAVLQSGHLGGAAVDVFPSEPAGNGEAVFETELRGCPNTILTPHIGGSTMEAQRAIGLEVAASFKAFINQGSTTGAVNFPSLELPLKPKSHRILNMHRNEPGVLSKINNLLSEAGANVNAQLLGTDENIGYVIIDLNREVSRDVVQMLREMPFDVKTRVLF</sequence>
<dbReference type="NCBIfam" id="NF008759">
    <property type="entry name" value="PRK11790.1"/>
    <property type="match status" value="1"/>
</dbReference>
<protein>
    <recommendedName>
        <fullName evidence="8">2-oxoglutarate reductase</fullName>
        <ecNumber evidence="4">1.1.1.399</ecNumber>
        <ecNumber evidence="5">1.1.1.95</ecNumber>
    </recommendedName>
</protein>
<organism evidence="13 14">
    <name type="scientific">Diacronema lutheri</name>
    <name type="common">Unicellular marine alga</name>
    <name type="synonym">Monochrysis lutheri</name>
    <dbReference type="NCBI Taxonomy" id="2081491"/>
    <lineage>
        <taxon>Eukaryota</taxon>
        <taxon>Haptista</taxon>
        <taxon>Haptophyta</taxon>
        <taxon>Pavlovophyceae</taxon>
        <taxon>Pavlovales</taxon>
        <taxon>Pavlovaceae</taxon>
        <taxon>Diacronema</taxon>
    </lineage>
</organism>
<dbReference type="InterPro" id="IPR036291">
    <property type="entry name" value="NAD(P)-bd_dom_sf"/>
</dbReference>
<dbReference type="SUPFAM" id="SSF52283">
    <property type="entry name" value="Formate/glycerate dehydrogenase catalytic domain-like"/>
    <property type="match status" value="1"/>
</dbReference>
<dbReference type="Gene3D" id="3.30.70.260">
    <property type="match status" value="1"/>
</dbReference>
<evidence type="ECO:0000256" key="7">
    <source>
        <dbReference type="ARBA" id="ARBA00023027"/>
    </source>
</evidence>
<comment type="caution">
    <text evidence="13">The sequence shown here is derived from an EMBL/GenBank/DDBJ whole genome shotgun (WGS) entry which is preliminary data.</text>
</comment>
<dbReference type="InterPro" id="IPR002912">
    <property type="entry name" value="ACT_dom"/>
</dbReference>
<accession>A0A8J5X8S3</accession>
<comment type="pathway">
    <text evidence="2">Amino-acid biosynthesis; L-serine biosynthesis; L-serine from 3-phospho-D-glycerate: step 1/3.</text>
</comment>
<proteinExistence type="inferred from homology"/>
<keyword evidence="7" id="KW-0520">NAD</keyword>
<comment type="similarity">
    <text evidence="3 11">Belongs to the D-isomer specific 2-hydroxyacid dehydrogenase family.</text>
</comment>
<dbReference type="PANTHER" id="PTHR43761:SF1">
    <property type="entry name" value="D-ISOMER SPECIFIC 2-HYDROXYACID DEHYDROGENASE CATALYTIC DOMAIN-CONTAINING PROTEIN-RELATED"/>
    <property type="match status" value="1"/>
</dbReference>
<dbReference type="PROSITE" id="PS51671">
    <property type="entry name" value="ACT"/>
    <property type="match status" value="1"/>
</dbReference>
<dbReference type="CDD" id="cd12176">
    <property type="entry name" value="PGDH_3"/>
    <property type="match status" value="1"/>
</dbReference>
<dbReference type="AlphaFoldDB" id="A0A8J5X8S3"/>
<dbReference type="InterPro" id="IPR006139">
    <property type="entry name" value="D-isomer_2_OHA_DH_cat_dom"/>
</dbReference>
<dbReference type="InterPro" id="IPR029752">
    <property type="entry name" value="D-isomer_DH_CS1"/>
</dbReference>